<accession>A0A1X2HPU5</accession>
<sequence>MAGMFMGGRTAGESLLGEGTLTETRGRTWAMGGDSGVATLANFIKHYNTSVEGASKGQHIPELCSGFPEQDVLNAALSGALAMNLDDEIDYLVKEMKSLRSVRYETDWKLITIQIGSNDLCSSCKSPWEKYATPERFRFYVDKAIRRIQTEIPRTIVNLGNGISYHIKEILIMYSVGVFDFAPLYQMTANQPQCRGLLGLASLRMDRLECPCFRGSEQDRGKMHLNAQEEQSSSFGVAWQPANVDFSSIPVSALRFNANYEHSY</sequence>
<dbReference type="InterPro" id="IPR036514">
    <property type="entry name" value="SGNH_hydro_sf"/>
</dbReference>
<dbReference type="InParanoid" id="A0A1X2HPU5"/>
<gene>
    <name evidence="1" type="ORF">BCR43DRAFT_502914</name>
</gene>
<protein>
    <submittedName>
        <fullName evidence="1">Uncharacterized protein</fullName>
    </submittedName>
</protein>
<dbReference type="PANTHER" id="PTHR21325:SF31">
    <property type="entry name" value="GH22081P-RELATED"/>
    <property type="match status" value="1"/>
</dbReference>
<proteinExistence type="predicted"/>
<dbReference type="InterPro" id="IPR001087">
    <property type="entry name" value="GDSL"/>
</dbReference>
<dbReference type="PANTHER" id="PTHR21325">
    <property type="entry name" value="PHOSPHOLIPASE B, PLB1"/>
    <property type="match status" value="1"/>
</dbReference>
<dbReference type="EMBL" id="MCGN01000002">
    <property type="protein sequence ID" value="ORZ01349.1"/>
    <property type="molecule type" value="Genomic_DNA"/>
</dbReference>
<reference evidence="1 2" key="1">
    <citation type="submission" date="2016-07" db="EMBL/GenBank/DDBJ databases">
        <title>Pervasive Adenine N6-methylation of Active Genes in Fungi.</title>
        <authorList>
            <consortium name="DOE Joint Genome Institute"/>
            <person name="Mondo S.J."/>
            <person name="Dannebaum R.O."/>
            <person name="Kuo R.C."/>
            <person name="Labutti K."/>
            <person name="Haridas S."/>
            <person name="Kuo A."/>
            <person name="Salamov A."/>
            <person name="Ahrendt S.R."/>
            <person name="Lipzen A."/>
            <person name="Sullivan W."/>
            <person name="Andreopoulos W.B."/>
            <person name="Clum A."/>
            <person name="Lindquist E."/>
            <person name="Daum C."/>
            <person name="Ramamoorthy G.K."/>
            <person name="Gryganskyi A."/>
            <person name="Culley D."/>
            <person name="Magnuson J.K."/>
            <person name="James T.Y."/>
            <person name="O'Malley M.A."/>
            <person name="Stajich J.E."/>
            <person name="Spatafora J.W."/>
            <person name="Visel A."/>
            <person name="Grigoriev I.V."/>
        </authorList>
    </citation>
    <scope>NUCLEOTIDE SEQUENCE [LARGE SCALE GENOMIC DNA]</scope>
    <source>
        <strain evidence="1 2">NRRL 2496</strain>
    </source>
</reference>
<dbReference type="AlphaFoldDB" id="A0A1X2HPU5"/>
<organism evidence="1 2">
    <name type="scientific">Syncephalastrum racemosum</name>
    <name type="common">Filamentous fungus</name>
    <dbReference type="NCBI Taxonomy" id="13706"/>
    <lineage>
        <taxon>Eukaryota</taxon>
        <taxon>Fungi</taxon>
        <taxon>Fungi incertae sedis</taxon>
        <taxon>Mucoromycota</taxon>
        <taxon>Mucoromycotina</taxon>
        <taxon>Mucoromycetes</taxon>
        <taxon>Mucorales</taxon>
        <taxon>Syncephalastraceae</taxon>
        <taxon>Syncephalastrum</taxon>
    </lineage>
</organism>
<dbReference type="GO" id="GO:0004620">
    <property type="term" value="F:phospholipase activity"/>
    <property type="evidence" value="ECO:0007669"/>
    <property type="project" value="InterPro"/>
</dbReference>
<dbReference type="GO" id="GO:0006644">
    <property type="term" value="P:phospholipid metabolic process"/>
    <property type="evidence" value="ECO:0007669"/>
    <property type="project" value="TreeGrafter"/>
</dbReference>
<dbReference type="OrthoDB" id="10265800at2759"/>
<dbReference type="Proteomes" id="UP000242180">
    <property type="component" value="Unassembled WGS sequence"/>
</dbReference>
<keyword evidence="2" id="KW-1185">Reference proteome</keyword>
<dbReference type="Pfam" id="PF00657">
    <property type="entry name" value="Lipase_GDSL"/>
    <property type="match status" value="1"/>
</dbReference>
<dbReference type="InterPro" id="IPR038885">
    <property type="entry name" value="PLB1"/>
</dbReference>
<name>A0A1X2HPU5_SYNRA</name>
<dbReference type="Gene3D" id="3.40.50.1110">
    <property type="entry name" value="SGNH hydrolase"/>
    <property type="match status" value="1"/>
</dbReference>
<dbReference type="STRING" id="13706.A0A1X2HPU5"/>
<comment type="caution">
    <text evidence="1">The sequence shown here is derived from an EMBL/GenBank/DDBJ whole genome shotgun (WGS) entry which is preliminary data.</text>
</comment>
<evidence type="ECO:0000313" key="1">
    <source>
        <dbReference type="EMBL" id="ORZ01349.1"/>
    </source>
</evidence>
<dbReference type="SUPFAM" id="SSF52266">
    <property type="entry name" value="SGNH hydrolase"/>
    <property type="match status" value="1"/>
</dbReference>
<evidence type="ECO:0000313" key="2">
    <source>
        <dbReference type="Proteomes" id="UP000242180"/>
    </source>
</evidence>